<organism evidence="1 2">
    <name type="scientific">Brevibacillus choshinensis</name>
    <dbReference type="NCBI Taxonomy" id="54911"/>
    <lineage>
        <taxon>Bacteria</taxon>
        <taxon>Bacillati</taxon>
        <taxon>Bacillota</taxon>
        <taxon>Bacilli</taxon>
        <taxon>Bacillales</taxon>
        <taxon>Paenibacillaceae</taxon>
        <taxon>Brevibacillus</taxon>
    </lineage>
</organism>
<reference evidence="1 2" key="1">
    <citation type="submission" date="2021-01" db="EMBL/GenBank/DDBJ databases">
        <title>Identification of strong promoters based on the transcriptome of Brevibacillus choshinensis.</title>
        <authorList>
            <person name="Yao D."/>
            <person name="Zhang K."/>
            <person name="Wu J."/>
        </authorList>
    </citation>
    <scope>NUCLEOTIDE SEQUENCE [LARGE SCALE GENOMIC DNA]</scope>
    <source>
        <strain evidence="1 2">HPD31-SP3</strain>
    </source>
</reference>
<dbReference type="InterPro" id="IPR015001">
    <property type="entry name" value="DUF1850"/>
</dbReference>
<name>A0ABX7FLW7_BRECH</name>
<accession>A0ABX7FLW7</accession>
<protein>
    <submittedName>
        <fullName evidence="1">DUF1850 domain-containing protein</fullName>
    </submittedName>
</protein>
<dbReference type="Pfam" id="PF08905">
    <property type="entry name" value="DUF1850"/>
    <property type="match status" value="1"/>
</dbReference>
<keyword evidence="2" id="KW-1185">Reference proteome</keyword>
<dbReference type="Proteomes" id="UP000596248">
    <property type="component" value="Chromosome"/>
</dbReference>
<evidence type="ECO:0000313" key="2">
    <source>
        <dbReference type="Proteomes" id="UP000596248"/>
    </source>
</evidence>
<dbReference type="EMBL" id="CP069127">
    <property type="protein sequence ID" value="QRG67249.1"/>
    <property type="molecule type" value="Genomic_DNA"/>
</dbReference>
<gene>
    <name evidence="1" type="ORF">JNE38_28040</name>
</gene>
<evidence type="ECO:0000313" key="1">
    <source>
        <dbReference type="EMBL" id="QRG67249.1"/>
    </source>
</evidence>
<dbReference type="RefSeq" id="WP_203354309.1">
    <property type="nucleotide sequence ID" value="NZ_CP069127.1"/>
</dbReference>
<proteinExistence type="predicted"/>
<sequence>MKKWGKRIFIFLILLLIMASSHPYLVLRDFHRQEQIGAVPLRLQDTFQIEWVHSVELTPWRETYKVTGLNKMELAETSFRSFGAGVPANFQDQRNVHVSVHDGWITVSGLREQRDQVLYLISREDYMLSVGDRTWKLSSVLPLGTSLELSVSWYPWWYRYVHGLAKRGSEKIDEYAGTTAE</sequence>